<dbReference type="InterPro" id="IPR026591">
    <property type="entry name" value="Sirtuin_cat_small_dom_sf"/>
</dbReference>
<dbReference type="GO" id="GO:0036055">
    <property type="term" value="F:protein-succinyllysine desuccinylase activity"/>
    <property type="evidence" value="ECO:0007669"/>
    <property type="project" value="InterPro"/>
</dbReference>
<dbReference type="Pfam" id="PF02146">
    <property type="entry name" value="SIR2"/>
    <property type="match status" value="1"/>
</dbReference>
<sequence>MDIIKLKLRTKQSITVLTGAGISAESGVPTFRGSDGLWKNFQPEQLATLEAFQADPCLVWKWYDWRRKLIEPIKPNPAHYALVEIEAQTEQFTLITQNIDGLHHKAGSQNVLEIHGNIWKVQCTKCQCLSRNFEVPIQILPTCHQCGGLLRPKVVWFGETLPVKELEAAQFAATHCSLMFIIGTSGLVQP</sequence>
<accession>A0A382IVE1</accession>
<protein>
    <recommendedName>
        <fullName evidence="3">Deacetylase sirtuin-type domain-containing protein</fullName>
    </recommendedName>
</protein>
<dbReference type="PANTHER" id="PTHR11085">
    <property type="entry name" value="NAD-DEPENDENT PROTEIN DEACYLASE SIRTUIN-5, MITOCHONDRIAL-RELATED"/>
    <property type="match status" value="1"/>
</dbReference>
<feature type="non-terminal residue" evidence="4">
    <location>
        <position position="190"/>
    </location>
</feature>
<dbReference type="InterPro" id="IPR050134">
    <property type="entry name" value="NAD-dep_sirtuin_deacylases"/>
</dbReference>
<organism evidence="4">
    <name type="scientific">marine metagenome</name>
    <dbReference type="NCBI Taxonomy" id="408172"/>
    <lineage>
        <taxon>unclassified sequences</taxon>
        <taxon>metagenomes</taxon>
        <taxon>ecological metagenomes</taxon>
    </lineage>
</organism>
<keyword evidence="1" id="KW-0808">Transferase</keyword>
<dbReference type="InterPro" id="IPR027546">
    <property type="entry name" value="Sirtuin_class_III"/>
</dbReference>
<feature type="domain" description="Deacetylase sirtuin-type" evidence="3">
    <location>
        <begin position="1"/>
        <end position="190"/>
    </location>
</feature>
<dbReference type="GO" id="GO:0036054">
    <property type="term" value="F:protein-malonyllysine demalonylase activity"/>
    <property type="evidence" value="ECO:0007669"/>
    <property type="project" value="InterPro"/>
</dbReference>
<dbReference type="SUPFAM" id="SSF52467">
    <property type="entry name" value="DHS-like NAD/FAD-binding domain"/>
    <property type="match status" value="1"/>
</dbReference>
<dbReference type="CDD" id="cd01412">
    <property type="entry name" value="SIRT5_Af1_CobB"/>
    <property type="match status" value="1"/>
</dbReference>
<dbReference type="InterPro" id="IPR029035">
    <property type="entry name" value="DHS-like_NAD/FAD-binding_dom"/>
</dbReference>
<dbReference type="InterPro" id="IPR003000">
    <property type="entry name" value="Sirtuin"/>
</dbReference>
<keyword evidence="2" id="KW-0520">NAD</keyword>
<dbReference type="InterPro" id="IPR026590">
    <property type="entry name" value="Ssirtuin_cat_dom"/>
</dbReference>
<evidence type="ECO:0000256" key="1">
    <source>
        <dbReference type="ARBA" id="ARBA00022679"/>
    </source>
</evidence>
<dbReference type="Gene3D" id="3.30.1600.10">
    <property type="entry name" value="SIR2/SIRT2 'Small Domain"/>
    <property type="match status" value="1"/>
</dbReference>
<name>A0A382IVE1_9ZZZZ</name>
<dbReference type="Gene3D" id="3.40.50.1220">
    <property type="entry name" value="TPP-binding domain"/>
    <property type="match status" value="1"/>
</dbReference>
<dbReference type="GO" id="GO:0017136">
    <property type="term" value="F:histone deacetylase activity, NAD-dependent"/>
    <property type="evidence" value="ECO:0007669"/>
    <property type="project" value="TreeGrafter"/>
</dbReference>
<dbReference type="PROSITE" id="PS50305">
    <property type="entry name" value="SIRTUIN"/>
    <property type="match status" value="1"/>
</dbReference>
<evidence type="ECO:0000313" key="4">
    <source>
        <dbReference type="EMBL" id="SVC03804.1"/>
    </source>
</evidence>
<proteinExistence type="predicted"/>
<dbReference type="PANTHER" id="PTHR11085:SF10">
    <property type="entry name" value="NAD-DEPENDENT PROTEIN DEACYLASE SIRTUIN-5, MITOCHONDRIAL-RELATED"/>
    <property type="match status" value="1"/>
</dbReference>
<dbReference type="EMBL" id="UINC01069997">
    <property type="protein sequence ID" value="SVC03804.1"/>
    <property type="molecule type" value="Genomic_DNA"/>
</dbReference>
<dbReference type="AlphaFoldDB" id="A0A382IVE1"/>
<evidence type="ECO:0000256" key="2">
    <source>
        <dbReference type="ARBA" id="ARBA00023027"/>
    </source>
</evidence>
<gene>
    <name evidence="4" type="ORF">METZ01_LOCUS256658</name>
</gene>
<reference evidence="4" key="1">
    <citation type="submission" date="2018-05" db="EMBL/GenBank/DDBJ databases">
        <authorList>
            <person name="Lanie J.A."/>
            <person name="Ng W.-L."/>
            <person name="Kazmierczak K.M."/>
            <person name="Andrzejewski T.M."/>
            <person name="Davidsen T.M."/>
            <person name="Wayne K.J."/>
            <person name="Tettelin H."/>
            <person name="Glass J.I."/>
            <person name="Rusch D."/>
            <person name="Podicherti R."/>
            <person name="Tsui H.-C.T."/>
            <person name="Winkler M.E."/>
        </authorList>
    </citation>
    <scope>NUCLEOTIDE SEQUENCE</scope>
</reference>
<dbReference type="GO" id="GO:0070403">
    <property type="term" value="F:NAD+ binding"/>
    <property type="evidence" value="ECO:0007669"/>
    <property type="project" value="InterPro"/>
</dbReference>
<evidence type="ECO:0000259" key="3">
    <source>
        <dbReference type="PROSITE" id="PS50305"/>
    </source>
</evidence>